<dbReference type="InterPro" id="IPR020841">
    <property type="entry name" value="PKS_Beta-ketoAc_synthase_dom"/>
</dbReference>
<dbReference type="PROSITE" id="PS00012">
    <property type="entry name" value="PHOSPHOPANTETHEINE"/>
    <property type="match status" value="1"/>
</dbReference>
<dbReference type="InterPro" id="IPR050091">
    <property type="entry name" value="PKS_NRPS_Biosynth_Enz"/>
</dbReference>
<dbReference type="GO" id="GO:0004312">
    <property type="term" value="F:fatty acid synthase activity"/>
    <property type="evidence" value="ECO:0007669"/>
    <property type="project" value="TreeGrafter"/>
</dbReference>
<name>A0A2T0PYH7_9ACTN</name>
<dbReference type="FunFam" id="1.10.1200.10:FF:000016">
    <property type="entry name" value="Non-ribosomal peptide synthase"/>
    <property type="match status" value="1"/>
</dbReference>
<dbReference type="InterPro" id="IPR013968">
    <property type="entry name" value="PKS_KR"/>
</dbReference>
<comment type="caution">
    <text evidence="10">The sequence shown here is derived from an EMBL/GenBank/DDBJ whole genome shotgun (WGS) entry which is preliminary data.</text>
</comment>
<dbReference type="SMART" id="SM00823">
    <property type="entry name" value="PKS_PP"/>
    <property type="match status" value="1"/>
</dbReference>
<dbReference type="InterPro" id="IPR016036">
    <property type="entry name" value="Malonyl_transacylase_ACP-bd"/>
</dbReference>
<evidence type="ECO:0000259" key="9">
    <source>
        <dbReference type="PROSITE" id="PS52019"/>
    </source>
</evidence>
<dbReference type="CDD" id="cd00833">
    <property type="entry name" value="PKS"/>
    <property type="match status" value="1"/>
</dbReference>
<dbReference type="InterPro" id="IPR020806">
    <property type="entry name" value="PKS_PP-bd"/>
</dbReference>
<dbReference type="SMART" id="SM00826">
    <property type="entry name" value="PKS_DH"/>
    <property type="match status" value="1"/>
</dbReference>
<dbReference type="RefSeq" id="WP_170141077.1">
    <property type="nucleotide sequence ID" value="NZ_PVZC01000007.1"/>
</dbReference>
<keyword evidence="5" id="KW-0012">Acyltransferase</keyword>
<evidence type="ECO:0000313" key="11">
    <source>
        <dbReference type="Proteomes" id="UP000237846"/>
    </source>
</evidence>
<gene>
    <name evidence="10" type="ORF">CLV72_10791</name>
</gene>
<evidence type="ECO:0000256" key="1">
    <source>
        <dbReference type="ARBA" id="ARBA00001957"/>
    </source>
</evidence>
<dbReference type="Gene3D" id="3.40.366.10">
    <property type="entry name" value="Malonyl-Coenzyme A Acyl Carrier Protein, domain 2"/>
    <property type="match status" value="1"/>
</dbReference>
<evidence type="ECO:0000256" key="4">
    <source>
        <dbReference type="ARBA" id="ARBA00022679"/>
    </source>
</evidence>
<dbReference type="InterPro" id="IPR049552">
    <property type="entry name" value="PKS_DH_N"/>
</dbReference>
<dbReference type="InterPro" id="IPR016035">
    <property type="entry name" value="Acyl_Trfase/lysoPLipase"/>
</dbReference>
<dbReference type="InterPro" id="IPR049551">
    <property type="entry name" value="PKS_DH_C"/>
</dbReference>
<keyword evidence="2" id="KW-0596">Phosphopantetheine</keyword>
<dbReference type="InterPro" id="IPR006162">
    <property type="entry name" value="Ppantetheine_attach_site"/>
</dbReference>
<comment type="cofactor">
    <cofactor evidence="1">
        <name>pantetheine 4'-phosphate</name>
        <dbReference type="ChEBI" id="CHEBI:47942"/>
    </cofactor>
</comment>
<dbReference type="GO" id="GO:0006633">
    <property type="term" value="P:fatty acid biosynthetic process"/>
    <property type="evidence" value="ECO:0007669"/>
    <property type="project" value="InterPro"/>
</dbReference>
<dbReference type="SMART" id="SM00822">
    <property type="entry name" value="PKS_KR"/>
    <property type="match status" value="1"/>
</dbReference>
<proteinExistence type="predicted"/>
<dbReference type="InterPro" id="IPR020807">
    <property type="entry name" value="PKS_DH"/>
</dbReference>
<protein>
    <submittedName>
        <fullName evidence="10">Acyl transferase domain-containing protein</fullName>
    </submittedName>
</protein>
<dbReference type="Pfam" id="PF00109">
    <property type="entry name" value="ketoacyl-synt"/>
    <property type="match status" value="1"/>
</dbReference>
<dbReference type="SUPFAM" id="SSF55048">
    <property type="entry name" value="Probable ACP-binding domain of malonyl-CoA ACP transacylase"/>
    <property type="match status" value="1"/>
</dbReference>
<feature type="active site" description="Proton donor; for dehydratase activity" evidence="6">
    <location>
        <position position="1562"/>
    </location>
</feature>
<dbReference type="GO" id="GO:0031177">
    <property type="term" value="F:phosphopantetheine binding"/>
    <property type="evidence" value="ECO:0007669"/>
    <property type="project" value="InterPro"/>
</dbReference>
<dbReference type="InterPro" id="IPR014043">
    <property type="entry name" value="Acyl_transferase_dom"/>
</dbReference>
<evidence type="ECO:0000259" key="7">
    <source>
        <dbReference type="PROSITE" id="PS50075"/>
    </source>
</evidence>
<organism evidence="10 11">
    <name type="scientific">Allonocardiopsis opalescens</name>
    <dbReference type="NCBI Taxonomy" id="1144618"/>
    <lineage>
        <taxon>Bacteria</taxon>
        <taxon>Bacillati</taxon>
        <taxon>Actinomycetota</taxon>
        <taxon>Actinomycetes</taxon>
        <taxon>Streptosporangiales</taxon>
        <taxon>Allonocardiopsis</taxon>
    </lineage>
</organism>
<feature type="region of interest" description="N-terminal hotdog fold" evidence="6">
    <location>
        <begin position="1365"/>
        <end position="1492"/>
    </location>
</feature>
<evidence type="ECO:0000256" key="6">
    <source>
        <dbReference type="PROSITE-ProRule" id="PRU01363"/>
    </source>
</evidence>
<keyword evidence="4 10" id="KW-0808">Transferase</keyword>
<feature type="domain" description="Ketosynthase family 3 (KS3)" evidence="8">
    <location>
        <begin position="4"/>
        <end position="431"/>
    </location>
</feature>
<dbReference type="Gene3D" id="3.10.129.110">
    <property type="entry name" value="Polyketide synthase dehydratase"/>
    <property type="match status" value="1"/>
</dbReference>
<feature type="active site" description="Proton acceptor; for dehydratase activity" evidence="6">
    <location>
        <position position="1396"/>
    </location>
</feature>
<dbReference type="Pfam" id="PF02801">
    <property type="entry name" value="Ketoacyl-synt_C"/>
    <property type="match status" value="1"/>
</dbReference>
<dbReference type="PANTHER" id="PTHR43775:SF51">
    <property type="entry name" value="INACTIVE PHENOLPHTHIOCEROL SYNTHESIS POLYKETIDE SYNTHASE TYPE I PKS1-RELATED"/>
    <property type="match status" value="1"/>
</dbReference>
<dbReference type="Gene3D" id="3.40.50.720">
    <property type="entry name" value="NAD(P)-binding Rossmann-like Domain"/>
    <property type="match status" value="1"/>
</dbReference>
<keyword evidence="11" id="KW-1185">Reference proteome</keyword>
<feature type="region of interest" description="C-terminal hotdog fold" evidence="6">
    <location>
        <begin position="1504"/>
        <end position="1641"/>
    </location>
</feature>
<sequence>MADENAIAIVGMAARLPGADGIDQFWSNLLAGVESVGPANAEDLRTQGVKDASLKNPDYRLVHATADELDAFDTEVFGYTPREAEITDPQQRLFLELAHTALQHAGFDHRRLSGRVAVFGGAGTNNYREWHVERNRAVFRSVPHMSIRAGNNPDYIAPMVSYRLGFNGPSVSVYTACSTSLVAVHQACQSLRLRECEVALAGGVQVEVPLGGGYVYRQGSIYSEDGHVRPFAANASGTIFGSGGALVALMTLEAARKAGCTVHAVIRGSAVNNDGAERVGFTAPGIAGQRMLVLNALADAGVDARSIGMVEAHGTGTVVGDPIEFNALVDAYRTHTADTGYCVIGSVKGNVGHLGPAAGTVGLIKAVRAVNTGLVPPSINCDELNPALDMAASPFVFGGEPTEWPADMRPFRAAISSFGIGGTNAHLIIEAPPEQARPVGGRRRWHALPLSTAGPEALQAASAQLAEHLERHDVALSDVAHTLQQGRTEYRDRRIVVADTRENAAAALRGLGTPALAGAGRSAERSVAFLFPGQGAQYPGMGRGLYEANPVFREAVDRCCENIAPHLGFDLKEVLLADPSDEDAAARLTDTAVTQPALLILEWSLAQVWADWGVRPAAMIGHSVGEYTAACLAGVFELPDALKLIATRGALMASLPAGSMIAVSAAADTVRPLLPPEVEIAAGNSPSACVVSGPGEAVEPFGAELAGMGLSVTPLRTSHAFHSAMVDPVLERFEAAVAAVPRRAPSLPFLSNVTGEWITDEEAASPAYWAAQVRREVRFAAGVDKLVQREDLALLEIGPGQTLVGFARQQSSAPGRLTAVPSLPPRWENVEEEAHLAAAAGKLWTAGIGVDWTRVNGDPAARRVPLPTYPYQRQRCWVNPDPVGPDVREAEDEEPAARLARPFSLPLWHPVPRRTGADPLGEHWLVIGTGDAGYQELVAAAQAAGVLVTEAVSGPSFAETPAGYEFDPAEQSDVDAVVGEIWDRGQLPDRILYSLELRAAEGEDTAAAARAAYARMARLARALCRVVRDELEIVAVTDRARVLPGERHLPWSTPLLGPLMTLPRELPSLRTRHVDLDATGRTDRSAAAVVREVCADNPAEQVALRGHRRHVLRYERITDEPVDHRREDPVRPGGVYLITGGLGGLGLAVAEDFARRNGARLILVGRSGLPPREEWDALLAGGADTALRRRIEGVRRLEELGAEVLVCGADVGEPEQMAAAVAAGTARFGPINGVIHAAGLSGGQLLAAHDQDTADRVLRPKINGALVLRELLAAGRLGDEVDFVALFSSITTASMDYGLCDYVAANLFMDECANNDGGRDPYVVAIDWCGWNEVGMVSQAGGSETFLRYLRLRKEIEHADLLIDHPLLDQLVLDDPDRKTFEVKLEPDGHWVLTDHRIKGEGVLPATSVLEMVHAAARHLYGARPMRLRDVLYIDPIAVTEPTIGRVVFTPQDGDGTADPVRTWQFTVAFDTEKGDGQVQCRGTIGLVDAEPPPPVDVDRHRSALPEHPVEDRDTGLVELGPRFDLVRRFYADSERGLLDLRVAAEDEGEAGSYWLHPGLLDRAVYGLSSLDGRSYLPFTHRSVTVWRPLPPACSVVQTYRADPARPDFIEIDQVLVDADGEVCVEVEGYTLRAVESTDAARRPAARTDAAGSHGGTETMLGTGEATAILRRLLAVAPGPQVYVSVEPVTTRIERMRAFTGENLQGAAAQPAAGTGERKLDVPYVAPETELERVLTGLWGESVGVGEVGVDDDYFLLGGSSLTAVQLTSRIRDKLAVDVSVADIFDYPTVRRMRTVAEERLGALVDELDDDEVRAILDGGEAR</sequence>
<dbReference type="GO" id="GO:0044550">
    <property type="term" value="P:secondary metabolite biosynthetic process"/>
    <property type="evidence" value="ECO:0007669"/>
    <property type="project" value="UniProtKB-ARBA"/>
</dbReference>
<dbReference type="Pfam" id="PF22621">
    <property type="entry name" value="CurL-like_PKS_C"/>
    <property type="match status" value="1"/>
</dbReference>
<dbReference type="PROSITE" id="PS00606">
    <property type="entry name" value="KS3_1"/>
    <property type="match status" value="1"/>
</dbReference>
<evidence type="ECO:0000259" key="8">
    <source>
        <dbReference type="PROSITE" id="PS52004"/>
    </source>
</evidence>
<dbReference type="InterPro" id="IPR042104">
    <property type="entry name" value="PKS_dehydratase_sf"/>
</dbReference>
<evidence type="ECO:0000256" key="3">
    <source>
        <dbReference type="ARBA" id="ARBA00022553"/>
    </source>
</evidence>
<evidence type="ECO:0000256" key="2">
    <source>
        <dbReference type="ARBA" id="ARBA00022450"/>
    </source>
</evidence>
<dbReference type="InterPro" id="IPR009081">
    <property type="entry name" value="PP-bd_ACP"/>
</dbReference>
<dbReference type="SUPFAM" id="SSF53901">
    <property type="entry name" value="Thiolase-like"/>
    <property type="match status" value="1"/>
</dbReference>
<dbReference type="InterPro" id="IPR049900">
    <property type="entry name" value="PKS_mFAS_DH"/>
</dbReference>
<dbReference type="Gene3D" id="3.30.70.3290">
    <property type="match status" value="1"/>
</dbReference>
<dbReference type="SMART" id="SM00827">
    <property type="entry name" value="PKS_AT"/>
    <property type="match status" value="1"/>
</dbReference>
<dbReference type="Gene3D" id="3.40.47.10">
    <property type="match status" value="1"/>
</dbReference>
<dbReference type="Gene3D" id="1.10.1200.10">
    <property type="entry name" value="ACP-like"/>
    <property type="match status" value="1"/>
</dbReference>
<keyword evidence="3" id="KW-0597">Phosphoprotein</keyword>
<dbReference type="InterPro" id="IPR014030">
    <property type="entry name" value="Ketoacyl_synth_N"/>
</dbReference>
<dbReference type="InterPro" id="IPR057326">
    <property type="entry name" value="KR_dom"/>
</dbReference>
<dbReference type="Pfam" id="PF21089">
    <property type="entry name" value="PKS_DH_N"/>
    <property type="match status" value="1"/>
</dbReference>
<dbReference type="InterPro" id="IPR018201">
    <property type="entry name" value="Ketoacyl_synth_AS"/>
</dbReference>
<dbReference type="InterPro" id="IPR014031">
    <property type="entry name" value="Ketoacyl_synth_C"/>
</dbReference>
<dbReference type="InterPro" id="IPR036291">
    <property type="entry name" value="NAD(P)-bd_dom_sf"/>
</dbReference>
<dbReference type="Pfam" id="PF14765">
    <property type="entry name" value="PS-DH"/>
    <property type="match status" value="1"/>
</dbReference>
<dbReference type="Proteomes" id="UP000237846">
    <property type="component" value="Unassembled WGS sequence"/>
</dbReference>
<dbReference type="PROSITE" id="PS52004">
    <property type="entry name" value="KS3_2"/>
    <property type="match status" value="1"/>
</dbReference>
<accession>A0A2T0PYH7</accession>
<reference evidence="10 11" key="1">
    <citation type="submission" date="2018-03" db="EMBL/GenBank/DDBJ databases">
        <title>Genomic Encyclopedia of Archaeal and Bacterial Type Strains, Phase II (KMG-II): from individual species to whole genera.</title>
        <authorList>
            <person name="Goeker M."/>
        </authorList>
    </citation>
    <scope>NUCLEOTIDE SEQUENCE [LARGE SCALE GENOMIC DNA]</scope>
    <source>
        <strain evidence="10 11">DSM 45601</strain>
    </source>
</reference>
<dbReference type="InterPro" id="IPR036736">
    <property type="entry name" value="ACP-like_sf"/>
</dbReference>
<dbReference type="SUPFAM" id="SSF47336">
    <property type="entry name" value="ACP-like"/>
    <property type="match status" value="1"/>
</dbReference>
<dbReference type="Pfam" id="PF00550">
    <property type="entry name" value="PP-binding"/>
    <property type="match status" value="1"/>
</dbReference>
<dbReference type="PROSITE" id="PS50075">
    <property type="entry name" value="CARRIER"/>
    <property type="match status" value="1"/>
</dbReference>
<dbReference type="PANTHER" id="PTHR43775">
    <property type="entry name" value="FATTY ACID SYNTHASE"/>
    <property type="match status" value="1"/>
</dbReference>
<dbReference type="GO" id="GO:0004315">
    <property type="term" value="F:3-oxoacyl-[acyl-carrier-protein] synthase activity"/>
    <property type="evidence" value="ECO:0007669"/>
    <property type="project" value="InterPro"/>
</dbReference>
<feature type="domain" description="PKS/mFAS DH" evidence="9">
    <location>
        <begin position="1365"/>
        <end position="1641"/>
    </location>
</feature>
<dbReference type="SUPFAM" id="SSF51735">
    <property type="entry name" value="NAD(P)-binding Rossmann-fold domains"/>
    <property type="match status" value="2"/>
</dbReference>
<evidence type="ECO:0000256" key="5">
    <source>
        <dbReference type="ARBA" id="ARBA00023315"/>
    </source>
</evidence>
<dbReference type="Pfam" id="PF00698">
    <property type="entry name" value="Acyl_transf_1"/>
    <property type="match status" value="1"/>
</dbReference>
<dbReference type="PROSITE" id="PS52019">
    <property type="entry name" value="PKS_MFAS_DH"/>
    <property type="match status" value="1"/>
</dbReference>
<feature type="domain" description="Carrier" evidence="7">
    <location>
        <begin position="1726"/>
        <end position="1801"/>
    </location>
</feature>
<dbReference type="SUPFAM" id="SSF52151">
    <property type="entry name" value="FabD/lysophospholipase-like"/>
    <property type="match status" value="1"/>
</dbReference>
<evidence type="ECO:0000313" key="10">
    <source>
        <dbReference type="EMBL" id="PRX96568.1"/>
    </source>
</evidence>
<dbReference type="SMART" id="SM00825">
    <property type="entry name" value="PKS_KS"/>
    <property type="match status" value="1"/>
</dbReference>
<dbReference type="EMBL" id="PVZC01000007">
    <property type="protein sequence ID" value="PRX96568.1"/>
    <property type="molecule type" value="Genomic_DNA"/>
</dbReference>
<dbReference type="Pfam" id="PF08659">
    <property type="entry name" value="KR"/>
    <property type="match status" value="1"/>
</dbReference>
<dbReference type="InterPro" id="IPR016039">
    <property type="entry name" value="Thiolase-like"/>
</dbReference>
<dbReference type="InterPro" id="IPR001227">
    <property type="entry name" value="Ac_transferase_dom_sf"/>
</dbReference>